<keyword evidence="8" id="KW-0472">Membrane</keyword>
<dbReference type="SUPFAM" id="SSF58038">
    <property type="entry name" value="SNARE fusion complex"/>
    <property type="match status" value="1"/>
</dbReference>
<evidence type="ECO:0000259" key="9">
    <source>
        <dbReference type="PROSITE" id="PS50892"/>
    </source>
</evidence>
<name>A0A1Q9EIP5_SYMMI</name>
<protein>
    <submittedName>
        <fullName evidence="10">Cytochrome P450 714C3</fullName>
    </submittedName>
</protein>
<evidence type="ECO:0000256" key="5">
    <source>
        <dbReference type="PIRSR" id="PIRSR602403-1"/>
    </source>
</evidence>
<dbReference type="GO" id="GO:0020037">
    <property type="term" value="F:heme binding"/>
    <property type="evidence" value="ECO:0007669"/>
    <property type="project" value="InterPro"/>
</dbReference>
<feature type="binding site" description="axial binding residue" evidence="5">
    <location>
        <position position="442"/>
    </location>
    <ligand>
        <name>heme</name>
        <dbReference type="ChEBI" id="CHEBI:30413"/>
    </ligand>
    <ligandPart>
        <name>Fe</name>
        <dbReference type="ChEBI" id="CHEBI:18248"/>
    </ligandPart>
</feature>
<evidence type="ECO:0000256" key="2">
    <source>
        <dbReference type="ARBA" id="ARBA00022617"/>
    </source>
</evidence>
<dbReference type="PRINTS" id="PR00465">
    <property type="entry name" value="EP450IV"/>
</dbReference>
<keyword evidence="6" id="KW-0175">Coiled coil</keyword>
<dbReference type="InterPro" id="IPR036396">
    <property type="entry name" value="Cyt_P450_sf"/>
</dbReference>
<feature type="transmembrane region" description="Helical" evidence="8">
    <location>
        <begin position="6"/>
        <end position="24"/>
    </location>
</feature>
<keyword evidence="3 5" id="KW-0479">Metal-binding</keyword>
<dbReference type="GO" id="GO:0016705">
    <property type="term" value="F:oxidoreductase activity, acting on paired donors, with incorporation or reduction of molecular oxygen"/>
    <property type="evidence" value="ECO:0007669"/>
    <property type="project" value="InterPro"/>
</dbReference>
<dbReference type="Proteomes" id="UP000186817">
    <property type="component" value="Unassembled WGS sequence"/>
</dbReference>
<keyword evidence="8" id="KW-1133">Transmembrane helix</keyword>
<keyword evidence="7" id="KW-0503">Monooxygenase</keyword>
<dbReference type="InterPro" id="IPR042855">
    <property type="entry name" value="V_SNARE_CC"/>
</dbReference>
<keyword evidence="2 5" id="KW-0349">Heme</keyword>
<dbReference type="GO" id="GO:0004497">
    <property type="term" value="F:monooxygenase activity"/>
    <property type="evidence" value="ECO:0007669"/>
    <property type="project" value="UniProtKB-KW"/>
</dbReference>
<dbReference type="GO" id="GO:0005506">
    <property type="term" value="F:iron ion binding"/>
    <property type="evidence" value="ECO:0007669"/>
    <property type="project" value="InterPro"/>
</dbReference>
<sequence length="535" mass="58790">MDKTSPLPVVALCAGASVGIWLWWRKQKAASSADIPVAEGGLPLLGHALQYQEDPTACIRRQELLVGKIFSLNLAGRRMVVIGSDSDAMKQVTMQPPTVLSAQRAVAEIGFEYLLGSTNVYKGTTFHKRVLKEEIAPKAKLEAMLPTLFQALSAGLDEESRLMGGTSEAFLSHPDAFLLVRRCILRASLDVLVSPGLLRRDPSLLTALMSFQDSVEDATAKSAVLPRFLSLPLCLWPMALSRKRLSRRLRRLMEGITEGTESGPWLRAFHSEKTSPEDAADFVIGLVFAAHKNPAIGAAQSLCFLRSLDEATQRTALAEAKKLEAAMTPGGKPSNGAEEELLSATTLRRCVLETMRLTAHTLGALRYARESIEIQTKSSRLTIPQGATIAIAHNSTHTDTSVWGADASEFRLERPEWVQNGDLASPVDAYKLTTFSQGVHKCPGEKFSLAVMEMMLCILLVRDSQLLQIPKLSFERATLAQRQGRVKGVVMQSMDDLLKRGESLDQLMQKSKDLSSTSVQFYRTAKKNNQCCKMY</sequence>
<organism evidence="10 11">
    <name type="scientific">Symbiodinium microadriaticum</name>
    <name type="common">Dinoflagellate</name>
    <name type="synonym">Zooxanthella microadriatica</name>
    <dbReference type="NCBI Taxonomy" id="2951"/>
    <lineage>
        <taxon>Eukaryota</taxon>
        <taxon>Sar</taxon>
        <taxon>Alveolata</taxon>
        <taxon>Dinophyceae</taxon>
        <taxon>Suessiales</taxon>
        <taxon>Symbiodiniaceae</taxon>
        <taxon>Symbiodinium</taxon>
    </lineage>
</organism>
<dbReference type="InterPro" id="IPR001128">
    <property type="entry name" value="Cyt_P450"/>
</dbReference>
<dbReference type="OrthoDB" id="1470350at2759"/>
<dbReference type="PROSITE" id="PS00086">
    <property type="entry name" value="CYTOCHROME_P450"/>
    <property type="match status" value="1"/>
</dbReference>
<evidence type="ECO:0000256" key="1">
    <source>
        <dbReference type="ARBA" id="ARBA00010617"/>
    </source>
</evidence>
<keyword evidence="8" id="KW-0812">Transmembrane</keyword>
<feature type="domain" description="V-SNARE coiled-coil homology" evidence="9">
    <location>
        <begin position="475"/>
        <end position="535"/>
    </location>
</feature>
<evidence type="ECO:0000313" key="11">
    <source>
        <dbReference type="Proteomes" id="UP000186817"/>
    </source>
</evidence>
<dbReference type="AlphaFoldDB" id="A0A1Q9EIP5"/>
<evidence type="ECO:0000256" key="8">
    <source>
        <dbReference type="SAM" id="Phobius"/>
    </source>
</evidence>
<dbReference type="EMBL" id="LSRX01000142">
    <property type="protein sequence ID" value="OLQ07299.1"/>
    <property type="molecule type" value="Genomic_DNA"/>
</dbReference>
<dbReference type="OMA" id="FAAHKNP"/>
<dbReference type="Pfam" id="PF00957">
    <property type="entry name" value="Synaptobrevin"/>
    <property type="match status" value="1"/>
</dbReference>
<keyword evidence="7" id="KW-0560">Oxidoreductase</keyword>
<comment type="similarity">
    <text evidence="1 7">Belongs to the cytochrome P450 family.</text>
</comment>
<dbReference type="PANTHER" id="PTHR24304">
    <property type="entry name" value="CYTOCHROME P450 FAMILY 7"/>
    <property type="match status" value="1"/>
</dbReference>
<evidence type="ECO:0000256" key="3">
    <source>
        <dbReference type="ARBA" id="ARBA00022723"/>
    </source>
</evidence>
<proteinExistence type="inferred from homology"/>
<accession>A0A1Q9EIP5</accession>
<comment type="cofactor">
    <cofactor evidence="5">
        <name>heme</name>
        <dbReference type="ChEBI" id="CHEBI:30413"/>
    </cofactor>
</comment>
<gene>
    <name evidence="10" type="primary">CYP714C3</name>
    <name evidence="10" type="ORF">AK812_SmicGene9308</name>
</gene>
<reference evidence="10 11" key="1">
    <citation type="submission" date="2016-02" db="EMBL/GenBank/DDBJ databases">
        <title>Genome analysis of coral dinoflagellate symbionts highlights evolutionary adaptations to a symbiotic lifestyle.</title>
        <authorList>
            <person name="Aranda M."/>
            <person name="Li Y."/>
            <person name="Liew Y.J."/>
            <person name="Baumgarten S."/>
            <person name="Simakov O."/>
            <person name="Wilson M."/>
            <person name="Piel J."/>
            <person name="Ashoor H."/>
            <person name="Bougouffa S."/>
            <person name="Bajic V.B."/>
            <person name="Ryu T."/>
            <person name="Ravasi T."/>
            <person name="Bayer T."/>
            <person name="Micklem G."/>
            <person name="Kim H."/>
            <person name="Bhak J."/>
            <person name="Lajeunesse T.C."/>
            <person name="Voolstra C.R."/>
        </authorList>
    </citation>
    <scope>NUCLEOTIDE SEQUENCE [LARGE SCALE GENOMIC DNA]</scope>
    <source>
        <strain evidence="10 11">CCMP2467</strain>
    </source>
</reference>
<dbReference type="SUPFAM" id="SSF48264">
    <property type="entry name" value="Cytochrome P450"/>
    <property type="match status" value="1"/>
</dbReference>
<evidence type="ECO:0000256" key="7">
    <source>
        <dbReference type="RuleBase" id="RU000461"/>
    </source>
</evidence>
<keyword evidence="11" id="KW-1185">Reference proteome</keyword>
<dbReference type="InterPro" id="IPR050529">
    <property type="entry name" value="CYP450_sterol_14alpha_dmase"/>
</dbReference>
<dbReference type="InterPro" id="IPR017972">
    <property type="entry name" value="Cyt_P450_CS"/>
</dbReference>
<evidence type="ECO:0000256" key="4">
    <source>
        <dbReference type="ARBA" id="ARBA00023004"/>
    </source>
</evidence>
<dbReference type="InterPro" id="IPR002403">
    <property type="entry name" value="Cyt_P450_E_grp-IV"/>
</dbReference>
<evidence type="ECO:0000313" key="10">
    <source>
        <dbReference type="EMBL" id="OLQ07299.1"/>
    </source>
</evidence>
<dbReference type="PROSITE" id="PS50892">
    <property type="entry name" value="V_SNARE"/>
    <property type="match status" value="1"/>
</dbReference>
<evidence type="ECO:0000256" key="6">
    <source>
        <dbReference type="PROSITE-ProRule" id="PRU00290"/>
    </source>
</evidence>
<keyword evidence="4 5" id="KW-0408">Iron</keyword>
<dbReference type="Gene3D" id="1.10.630.10">
    <property type="entry name" value="Cytochrome P450"/>
    <property type="match status" value="1"/>
</dbReference>
<dbReference type="Gene3D" id="1.20.5.110">
    <property type="match status" value="1"/>
</dbReference>
<dbReference type="PANTHER" id="PTHR24304:SF2">
    <property type="entry name" value="24-HYDROXYCHOLESTEROL 7-ALPHA-HYDROXYLASE"/>
    <property type="match status" value="1"/>
</dbReference>
<dbReference type="Pfam" id="PF00067">
    <property type="entry name" value="p450"/>
    <property type="match status" value="1"/>
</dbReference>
<comment type="caution">
    <text evidence="10">The sequence shown here is derived from an EMBL/GenBank/DDBJ whole genome shotgun (WGS) entry which is preliminary data.</text>
</comment>